<reference evidence="1" key="1">
    <citation type="submission" date="2023-04" db="EMBL/GenBank/DDBJ databases">
        <title>Draft Genome sequencing of Naganishia species isolated from polar environments using Oxford Nanopore Technology.</title>
        <authorList>
            <person name="Leo P."/>
            <person name="Venkateswaran K."/>
        </authorList>
    </citation>
    <scope>NUCLEOTIDE SEQUENCE</scope>
    <source>
        <strain evidence="1">MNA-CCFEE 5261</strain>
    </source>
</reference>
<dbReference type="Proteomes" id="UP001241377">
    <property type="component" value="Unassembled WGS sequence"/>
</dbReference>
<organism evidence="1 2">
    <name type="scientific">Naganishia cerealis</name>
    <dbReference type="NCBI Taxonomy" id="610337"/>
    <lineage>
        <taxon>Eukaryota</taxon>
        <taxon>Fungi</taxon>
        <taxon>Dikarya</taxon>
        <taxon>Basidiomycota</taxon>
        <taxon>Agaricomycotina</taxon>
        <taxon>Tremellomycetes</taxon>
        <taxon>Filobasidiales</taxon>
        <taxon>Filobasidiaceae</taxon>
        <taxon>Naganishia</taxon>
    </lineage>
</organism>
<gene>
    <name evidence="1" type="ORF">QFC19_009022</name>
</gene>
<name>A0ACC2UZ58_9TREE</name>
<accession>A0ACC2UZ58</accession>
<sequence>MSSHRDFTPDDDEDELLLPPPRQPESPRQDRSTRPSSASNNSQHPPPAVTSIRLKIGGGGASKRHTSTMDHPAQEMEQDDALDAGHLGERIPTLAKGKGRGPSQPASSSETPRPSSSAGTRKRVLSNPSEPPEDSDIHPADAGALPSRKRAKRAVPVNVQHPRPSMARKYLNGGRGPHSEWSNSGGSPEFAPYTPLNGPEEDALLADELSLMAEEVAAKRSIKGSSPHRLSPRYDDPVTHGLFPAAAVGPREIVATGDSAPQVFAAAAAAADAKSRPTPESSPEIELVSATYNQRLVPQAPATAAVPRKKKAWLKSAKLIPIAPNPGAAPFAASVFGGTSNAVSGLNGSAVGPAFGTANAGNSMDPNAYTPPTNYYTIDKRKSSKKSRAAAAKAAHLVSSPNPESLDGDSQYGRGGGADPRSGFPYASHPADEALDMALLGEGEEVKPKKKKSKKLKAGETGPGKHWRKGVFGPHTSRLPGGERGDMSEMGGESPNSIAAGSSHGGGRLLLPKPTAGGGNTRKRGGTAAGRNVLTPSGGGDDDHTMMVAYDRTGGTPDEYDDFENNASNRSSPEISMRNDPTISLSRPLLQQRASHAAGVIPAFKPKPLIEGPDGEYIVPKLAAQSDKLGHPIYRNSILTRGISIIRIQDFSGAKAKERELTVPRALKENLGPKPRQFDEGYRIITGVGGAKLKLRSWIPRTLTSEFRMERDAKIEEIRAAEAATTTASHNNAESSAIPSRPALYTSASQRNLSLEGMTPEAWPINQAQIHHGQQVRKYSAFVPTPDTGVTPPKKPAKKKKKKKVVKSAPELLPDMPSPQLNSQVPSAAPSPDIMLDNPMDGILAARDGHATHDQSPYVDDLIMDAV</sequence>
<proteinExistence type="predicted"/>
<evidence type="ECO:0000313" key="1">
    <source>
        <dbReference type="EMBL" id="KAJ9091652.1"/>
    </source>
</evidence>
<protein>
    <submittedName>
        <fullName evidence="1">Uncharacterized protein</fullName>
    </submittedName>
</protein>
<dbReference type="EMBL" id="JASBWR010000146">
    <property type="protein sequence ID" value="KAJ9091652.1"/>
    <property type="molecule type" value="Genomic_DNA"/>
</dbReference>
<keyword evidence="2" id="KW-1185">Reference proteome</keyword>
<evidence type="ECO:0000313" key="2">
    <source>
        <dbReference type="Proteomes" id="UP001241377"/>
    </source>
</evidence>
<comment type="caution">
    <text evidence="1">The sequence shown here is derived from an EMBL/GenBank/DDBJ whole genome shotgun (WGS) entry which is preliminary data.</text>
</comment>